<name>A0A1I7S5A6_BURXY</name>
<dbReference type="AlphaFoldDB" id="A0A1I7S5A6"/>
<evidence type="ECO:0000313" key="8">
    <source>
        <dbReference type="Proteomes" id="UP000659654"/>
    </source>
</evidence>
<dbReference type="InterPro" id="IPR016193">
    <property type="entry name" value="Cytidine_deaminase-like"/>
</dbReference>
<dbReference type="EMBL" id="CAJFDI010000004">
    <property type="protein sequence ID" value="CAD5227547.1"/>
    <property type="molecule type" value="Genomic_DNA"/>
</dbReference>
<evidence type="ECO:0000256" key="2">
    <source>
        <dbReference type="ARBA" id="ARBA00022723"/>
    </source>
</evidence>
<dbReference type="Proteomes" id="UP000659654">
    <property type="component" value="Unassembled WGS sequence"/>
</dbReference>
<dbReference type="Pfam" id="PF00383">
    <property type="entry name" value="dCMP_cyt_deam_1"/>
    <property type="match status" value="1"/>
</dbReference>
<dbReference type="Gene3D" id="3.40.140.10">
    <property type="entry name" value="Cytidine Deaminase, domain 2"/>
    <property type="match status" value="1"/>
</dbReference>
<keyword evidence="2" id="KW-0479">Metal-binding</keyword>
<evidence type="ECO:0000256" key="1">
    <source>
        <dbReference type="ARBA" id="ARBA00006576"/>
    </source>
</evidence>
<dbReference type="InterPro" id="IPR002125">
    <property type="entry name" value="CMP_dCMP_dom"/>
</dbReference>
<keyword evidence="4" id="KW-0862">Zinc</keyword>
<dbReference type="PROSITE" id="PS51747">
    <property type="entry name" value="CYT_DCMP_DEAMINASES_2"/>
    <property type="match status" value="1"/>
</dbReference>
<dbReference type="WBParaSite" id="BXY_0819100.1">
    <property type="protein sequence ID" value="BXY_0819100.1"/>
    <property type="gene ID" value="BXY_0819100"/>
</dbReference>
<protein>
    <submittedName>
        <fullName evidence="6">(pine wood nematode) hypothetical protein</fullName>
    </submittedName>
    <submittedName>
        <fullName evidence="9">CMP/dCMP-type deaminase domain-containing protein</fullName>
    </submittedName>
</protein>
<keyword evidence="8" id="KW-1185">Reference proteome</keyword>
<evidence type="ECO:0000313" key="6">
    <source>
        <dbReference type="EMBL" id="CAD5227547.1"/>
    </source>
</evidence>
<dbReference type="eggNOG" id="KOG1018">
    <property type="taxonomic scope" value="Eukaryota"/>
</dbReference>
<dbReference type="PANTHER" id="PTHR11079:SF161">
    <property type="entry name" value="CMP_DCMP-TYPE DEAMINASE DOMAIN-CONTAINING PROTEIN"/>
    <property type="match status" value="1"/>
</dbReference>
<sequence length="157" mass="17405">MDFTPKFMEKAIEEGCEGVLKQDGGPFGAVIVNKDGIVVSGHNMVLKTHDPTAHAEVTVIRMASAKLQRFDLSDCTLYTSCYPCPMCMGATLWAGIKKVYYAGTSIDAENAGFGDKIYHDFLKNPEAGSLTKLEKVDSDNRLKPFETWANQENRQLY</sequence>
<dbReference type="GO" id="GO:0047974">
    <property type="term" value="F:guanosine deaminase activity"/>
    <property type="evidence" value="ECO:0007669"/>
    <property type="project" value="TreeGrafter"/>
</dbReference>
<evidence type="ECO:0000256" key="4">
    <source>
        <dbReference type="ARBA" id="ARBA00022833"/>
    </source>
</evidence>
<dbReference type="SMR" id="A0A1I7S5A6"/>
<dbReference type="GO" id="GO:0006152">
    <property type="term" value="P:purine nucleoside catabolic process"/>
    <property type="evidence" value="ECO:0007669"/>
    <property type="project" value="TreeGrafter"/>
</dbReference>
<dbReference type="Proteomes" id="UP000582659">
    <property type="component" value="Unassembled WGS sequence"/>
</dbReference>
<evidence type="ECO:0000313" key="7">
    <source>
        <dbReference type="Proteomes" id="UP000095284"/>
    </source>
</evidence>
<proteinExistence type="inferred from homology"/>
<dbReference type="OrthoDB" id="408702at2759"/>
<dbReference type="FunFam" id="3.40.140.10:FF:000011">
    <property type="entry name" value="tRNA-specific adenosine deaminase"/>
    <property type="match status" value="1"/>
</dbReference>
<gene>
    <name evidence="6" type="ORF">BXYJ_LOCUS10004</name>
</gene>
<evidence type="ECO:0000256" key="3">
    <source>
        <dbReference type="ARBA" id="ARBA00022801"/>
    </source>
</evidence>
<reference evidence="9" key="1">
    <citation type="submission" date="2016-11" db="UniProtKB">
        <authorList>
            <consortium name="WormBaseParasite"/>
        </authorList>
    </citation>
    <scope>IDENTIFICATION</scope>
</reference>
<feature type="domain" description="CMP/dCMP-type deaminase" evidence="5">
    <location>
        <begin position="2"/>
        <end position="116"/>
    </location>
</feature>
<dbReference type="CDD" id="cd01285">
    <property type="entry name" value="nucleoside_deaminase"/>
    <property type="match status" value="1"/>
</dbReference>
<dbReference type="GO" id="GO:0046872">
    <property type="term" value="F:metal ion binding"/>
    <property type="evidence" value="ECO:0007669"/>
    <property type="project" value="UniProtKB-KW"/>
</dbReference>
<dbReference type="EMBL" id="CAJFCV020000004">
    <property type="protein sequence ID" value="CAG9117873.1"/>
    <property type="molecule type" value="Genomic_DNA"/>
</dbReference>
<evidence type="ECO:0000259" key="5">
    <source>
        <dbReference type="PROSITE" id="PS51747"/>
    </source>
</evidence>
<evidence type="ECO:0000313" key="9">
    <source>
        <dbReference type="WBParaSite" id="BXY_0819100.1"/>
    </source>
</evidence>
<comment type="similarity">
    <text evidence="1">Belongs to the cytidine and deoxycytidylate deaminase family.</text>
</comment>
<dbReference type="PANTHER" id="PTHR11079">
    <property type="entry name" value="CYTOSINE DEAMINASE FAMILY MEMBER"/>
    <property type="match status" value="1"/>
</dbReference>
<dbReference type="SUPFAM" id="SSF53927">
    <property type="entry name" value="Cytidine deaminase-like"/>
    <property type="match status" value="1"/>
</dbReference>
<keyword evidence="3" id="KW-0378">Hydrolase</keyword>
<accession>A0A1I7S5A6</accession>
<organism evidence="7 9">
    <name type="scientific">Bursaphelenchus xylophilus</name>
    <name type="common">Pinewood nematode worm</name>
    <name type="synonym">Aphelenchoides xylophilus</name>
    <dbReference type="NCBI Taxonomy" id="6326"/>
    <lineage>
        <taxon>Eukaryota</taxon>
        <taxon>Metazoa</taxon>
        <taxon>Ecdysozoa</taxon>
        <taxon>Nematoda</taxon>
        <taxon>Chromadorea</taxon>
        <taxon>Rhabditida</taxon>
        <taxon>Tylenchina</taxon>
        <taxon>Tylenchomorpha</taxon>
        <taxon>Aphelenchoidea</taxon>
        <taxon>Aphelenchoididae</taxon>
        <taxon>Bursaphelenchus</taxon>
    </lineage>
</organism>
<dbReference type="Proteomes" id="UP000095284">
    <property type="component" value="Unplaced"/>
</dbReference>
<reference evidence="6" key="2">
    <citation type="submission" date="2020-09" db="EMBL/GenBank/DDBJ databases">
        <authorList>
            <person name="Kikuchi T."/>
        </authorList>
    </citation>
    <scope>NUCLEOTIDE SEQUENCE</scope>
    <source>
        <strain evidence="6">Ka4C1</strain>
    </source>
</reference>